<feature type="compositionally biased region" description="Acidic residues" evidence="8">
    <location>
        <begin position="444"/>
        <end position="453"/>
    </location>
</feature>
<dbReference type="InterPro" id="IPR001190">
    <property type="entry name" value="SRCR"/>
</dbReference>
<reference evidence="11" key="2">
    <citation type="submission" date="2025-09" db="UniProtKB">
        <authorList>
            <consortium name="Ensembl"/>
        </authorList>
    </citation>
    <scope>IDENTIFICATION</scope>
</reference>
<dbReference type="PRINTS" id="PR00258">
    <property type="entry name" value="SPERACTRCPTR"/>
</dbReference>
<keyword evidence="5 7" id="KW-1015">Disulfide bond</keyword>
<dbReference type="GO" id="GO:0004252">
    <property type="term" value="F:serine-type endopeptidase activity"/>
    <property type="evidence" value="ECO:0007669"/>
    <property type="project" value="TreeGrafter"/>
</dbReference>
<dbReference type="OMA" id="KDINSHF"/>
<accession>A0A673W2W8</accession>
<evidence type="ECO:0000256" key="1">
    <source>
        <dbReference type="ARBA" id="ARBA00004613"/>
    </source>
</evidence>
<feature type="disulfide bond" evidence="7">
    <location>
        <begin position="238"/>
        <end position="248"/>
    </location>
</feature>
<evidence type="ECO:0000256" key="8">
    <source>
        <dbReference type="SAM" id="MobiDB-lite"/>
    </source>
</evidence>
<feature type="domain" description="SRCR" evidence="10">
    <location>
        <begin position="170"/>
        <end position="270"/>
    </location>
</feature>
<evidence type="ECO:0000256" key="9">
    <source>
        <dbReference type="SAM" id="Phobius"/>
    </source>
</evidence>
<feature type="transmembrane region" description="Helical" evidence="9">
    <location>
        <begin position="381"/>
        <end position="402"/>
    </location>
</feature>
<dbReference type="Gene3D" id="3.10.250.10">
    <property type="entry name" value="SRCR-like domain"/>
    <property type="match status" value="3"/>
</dbReference>
<feature type="compositionally biased region" description="Basic and acidic residues" evidence="8">
    <location>
        <begin position="432"/>
        <end position="443"/>
    </location>
</feature>
<dbReference type="PROSITE" id="PS50287">
    <property type="entry name" value="SRCR_2"/>
    <property type="match status" value="3"/>
</dbReference>
<feature type="domain" description="SRCR" evidence="10">
    <location>
        <begin position="1"/>
        <end position="64"/>
    </location>
</feature>
<dbReference type="InterPro" id="IPR036772">
    <property type="entry name" value="SRCR-like_dom_sf"/>
</dbReference>
<keyword evidence="4" id="KW-0677">Repeat</keyword>
<dbReference type="FunFam" id="3.10.250.10:FF:000009">
    <property type="entry name" value="WC1"/>
    <property type="match status" value="1"/>
</dbReference>
<feature type="disulfide bond" evidence="7">
    <location>
        <begin position="37"/>
        <end position="47"/>
    </location>
</feature>
<keyword evidence="2" id="KW-0964">Secreted</keyword>
<evidence type="ECO:0000256" key="2">
    <source>
        <dbReference type="ARBA" id="ARBA00022525"/>
    </source>
</evidence>
<evidence type="ECO:0000313" key="11">
    <source>
        <dbReference type="Ensembl" id="ENSSTUP00000003293.1"/>
    </source>
</evidence>
<evidence type="ECO:0000259" key="10">
    <source>
        <dbReference type="PROSITE" id="PS50287"/>
    </source>
</evidence>
<evidence type="ECO:0000256" key="6">
    <source>
        <dbReference type="ARBA" id="ARBA00023180"/>
    </source>
</evidence>
<feature type="disulfide bond" evidence="7">
    <location>
        <begin position="135"/>
        <end position="145"/>
    </location>
</feature>
<dbReference type="GO" id="GO:0005886">
    <property type="term" value="C:plasma membrane"/>
    <property type="evidence" value="ECO:0007669"/>
    <property type="project" value="TreeGrafter"/>
</dbReference>
<dbReference type="PANTHER" id="PTHR48071">
    <property type="entry name" value="SRCR DOMAIN-CONTAINING PROTEIN"/>
    <property type="match status" value="1"/>
</dbReference>
<comment type="subcellular location">
    <subcellularLocation>
        <location evidence="1">Secreted</location>
    </subcellularLocation>
</comment>
<dbReference type="PANTHER" id="PTHR48071:SF15">
    <property type="entry name" value="SRCR DOMAIN-CONTAINING PROTEIN"/>
    <property type="match status" value="1"/>
</dbReference>
<evidence type="ECO:0000256" key="5">
    <source>
        <dbReference type="ARBA" id="ARBA00023157"/>
    </source>
</evidence>
<reference evidence="11" key="1">
    <citation type="submission" date="2025-08" db="UniProtKB">
        <authorList>
            <consortium name="Ensembl"/>
        </authorList>
    </citation>
    <scope>IDENTIFICATION</scope>
</reference>
<evidence type="ECO:0000313" key="12">
    <source>
        <dbReference type="Proteomes" id="UP000472277"/>
    </source>
</evidence>
<dbReference type="Pfam" id="PF00530">
    <property type="entry name" value="SRCR"/>
    <property type="match status" value="2"/>
</dbReference>
<dbReference type="SUPFAM" id="SSF48726">
    <property type="entry name" value="Immunoglobulin"/>
    <property type="match status" value="1"/>
</dbReference>
<dbReference type="SMART" id="SM00202">
    <property type="entry name" value="SR"/>
    <property type="match status" value="2"/>
</dbReference>
<evidence type="ECO:0000256" key="4">
    <source>
        <dbReference type="ARBA" id="ARBA00022737"/>
    </source>
</evidence>
<dbReference type="InterPro" id="IPR013783">
    <property type="entry name" value="Ig-like_fold"/>
</dbReference>
<keyword evidence="9" id="KW-0472">Membrane</keyword>
<comment type="caution">
    <text evidence="7">Lacks conserved residue(s) required for the propagation of feature annotation.</text>
</comment>
<keyword evidence="9" id="KW-0812">Transmembrane</keyword>
<evidence type="ECO:0000256" key="3">
    <source>
        <dbReference type="ARBA" id="ARBA00022729"/>
    </source>
</evidence>
<dbReference type="GO" id="GO:0005615">
    <property type="term" value="C:extracellular space"/>
    <property type="evidence" value="ECO:0007669"/>
    <property type="project" value="TreeGrafter"/>
</dbReference>
<evidence type="ECO:0000256" key="7">
    <source>
        <dbReference type="PROSITE-ProRule" id="PRU00196"/>
    </source>
</evidence>
<dbReference type="AlphaFoldDB" id="A0A673W2W8"/>
<dbReference type="Proteomes" id="UP000472277">
    <property type="component" value="Chromosome 11"/>
</dbReference>
<feature type="domain" description="SRCR" evidence="10">
    <location>
        <begin position="67"/>
        <end position="166"/>
    </location>
</feature>
<dbReference type="Ensembl" id="ENSSTUT00000003500.1">
    <property type="protein sequence ID" value="ENSSTUP00000003293.1"/>
    <property type="gene ID" value="ENSSTUG00000001649.1"/>
</dbReference>
<keyword evidence="9" id="KW-1133">Transmembrane helix</keyword>
<organism evidence="11 12">
    <name type="scientific">Salmo trutta</name>
    <name type="common">Brown trout</name>
    <dbReference type="NCBI Taxonomy" id="8032"/>
    <lineage>
        <taxon>Eukaryota</taxon>
        <taxon>Metazoa</taxon>
        <taxon>Chordata</taxon>
        <taxon>Craniata</taxon>
        <taxon>Vertebrata</taxon>
        <taxon>Euteleostomi</taxon>
        <taxon>Actinopterygii</taxon>
        <taxon>Neopterygii</taxon>
        <taxon>Teleostei</taxon>
        <taxon>Protacanthopterygii</taxon>
        <taxon>Salmoniformes</taxon>
        <taxon>Salmonidae</taxon>
        <taxon>Salmoninae</taxon>
        <taxon>Salmo</taxon>
    </lineage>
</organism>
<protein>
    <submittedName>
        <fullName evidence="11">Scavenger receptor cysteine-rich type 1 protein M130-like</fullName>
    </submittedName>
</protein>
<dbReference type="RefSeq" id="XP_029622474.1">
    <property type="nucleotide sequence ID" value="XM_029766614.1"/>
</dbReference>
<keyword evidence="3" id="KW-0732">Signal</keyword>
<gene>
    <name evidence="11" type="primary">LOC115202456</name>
</gene>
<sequence length="453" mass="48574">MDSLLDEVKVVCKQMDCGYPLHRYSSSSGLRGQAVKCSGNESTLGECLVSPEAERCSYVGVACSDFVRLVGGENACSGRLEVKSNQSWASVCEADFDWQDAEVVCRELLCPDLSDLQGGLYGEGEGQTWDKEFQCKGNESLLLDCSTAAREKKTCTHGNDVGLNCSTTLLGLLQGGSRCAGKVVLHHLGGATIAGTDWDINEATVVCRQLDCGSAVSATRDSYFGRGSGLVTQMSFSCRGSESELRRCPYSYAGFGSFSHDGDDAGVVCSDLLVQPDISLNVSTEGVSRGYPGPELLWGHSFTITCSTQPQYPGGSFLLTLPGINRTQTQPAVNHSAAFLFPAADNSHQGNYSCVYKNDVFSHNFSSESELLSLTVTASPLPAVIIRLVIVLLTITAMFLLCKSRARSVGVNRELDRGAWRGCPCIPGGRAAGRERGEQPRGQEEEDEQEASL</sequence>
<dbReference type="InParanoid" id="A0A673W2W8"/>
<keyword evidence="12" id="KW-1185">Reference proteome</keyword>
<dbReference type="FunFam" id="3.10.250.10:FF:000013">
    <property type="entry name" value="CD163 molecule like 1"/>
    <property type="match status" value="1"/>
</dbReference>
<keyword evidence="6" id="KW-0325">Glycoprotein</keyword>
<dbReference type="GO" id="GO:0031638">
    <property type="term" value="P:zymogen activation"/>
    <property type="evidence" value="ECO:0007669"/>
    <property type="project" value="TreeGrafter"/>
</dbReference>
<name>A0A673W2W8_SALTR</name>
<feature type="region of interest" description="Disordered" evidence="8">
    <location>
        <begin position="429"/>
        <end position="453"/>
    </location>
</feature>
<dbReference type="Gene3D" id="2.60.40.10">
    <property type="entry name" value="Immunoglobulins"/>
    <property type="match status" value="1"/>
</dbReference>
<dbReference type="InterPro" id="IPR036179">
    <property type="entry name" value="Ig-like_dom_sf"/>
</dbReference>
<dbReference type="GeneID" id="115202456"/>
<dbReference type="GeneTree" id="ENSGT00940000163299"/>
<proteinExistence type="predicted"/>
<dbReference type="SUPFAM" id="SSF56487">
    <property type="entry name" value="SRCR-like"/>
    <property type="match status" value="3"/>
</dbReference>